<keyword evidence="3" id="KW-1185">Reference proteome</keyword>
<reference evidence="2 3" key="1">
    <citation type="submission" date="2019-01" db="EMBL/GenBank/DDBJ databases">
        <title>Sequencing of cultivated peanut Arachis hypogaea provides insights into genome evolution and oil improvement.</title>
        <authorList>
            <person name="Chen X."/>
        </authorList>
    </citation>
    <scope>NUCLEOTIDE SEQUENCE [LARGE SCALE GENOMIC DNA]</scope>
    <source>
        <strain evidence="3">cv. Fuhuasheng</strain>
        <tissue evidence="2">Leaves</tissue>
    </source>
</reference>
<evidence type="ECO:0000256" key="1">
    <source>
        <dbReference type="SAM" id="MobiDB-lite"/>
    </source>
</evidence>
<dbReference type="AlphaFoldDB" id="A0A445BLX7"/>
<evidence type="ECO:0000313" key="2">
    <source>
        <dbReference type="EMBL" id="RYR39673.1"/>
    </source>
</evidence>
<feature type="compositionally biased region" description="Gly residues" evidence="1">
    <location>
        <begin position="96"/>
        <end position="106"/>
    </location>
</feature>
<accession>A0A445BLX7</accession>
<dbReference type="Proteomes" id="UP000289738">
    <property type="component" value="Chromosome A09"/>
</dbReference>
<evidence type="ECO:0000313" key="3">
    <source>
        <dbReference type="Proteomes" id="UP000289738"/>
    </source>
</evidence>
<comment type="caution">
    <text evidence="2">The sequence shown here is derived from an EMBL/GenBank/DDBJ whole genome shotgun (WGS) entry which is preliminary data.</text>
</comment>
<gene>
    <name evidence="2" type="ORF">Ahy_A09g045252</name>
</gene>
<name>A0A445BLX7_ARAHY</name>
<proteinExistence type="predicted"/>
<dbReference type="EMBL" id="SDMP01000009">
    <property type="protein sequence ID" value="RYR39673.1"/>
    <property type="molecule type" value="Genomic_DNA"/>
</dbReference>
<protein>
    <submittedName>
        <fullName evidence="2">Uncharacterized protein</fullName>
    </submittedName>
</protein>
<organism evidence="2 3">
    <name type="scientific">Arachis hypogaea</name>
    <name type="common">Peanut</name>
    <dbReference type="NCBI Taxonomy" id="3818"/>
    <lineage>
        <taxon>Eukaryota</taxon>
        <taxon>Viridiplantae</taxon>
        <taxon>Streptophyta</taxon>
        <taxon>Embryophyta</taxon>
        <taxon>Tracheophyta</taxon>
        <taxon>Spermatophyta</taxon>
        <taxon>Magnoliopsida</taxon>
        <taxon>eudicotyledons</taxon>
        <taxon>Gunneridae</taxon>
        <taxon>Pentapetalae</taxon>
        <taxon>rosids</taxon>
        <taxon>fabids</taxon>
        <taxon>Fabales</taxon>
        <taxon>Fabaceae</taxon>
        <taxon>Papilionoideae</taxon>
        <taxon>50 kb inversion clade</taxon>
        <taxon>dalbergioids sensu lato</taxon>
        <taxon>Dalbergieae</taxon>
        <taxon>Pterocarpus clade</taxon>
        <taxon>Arachis</taxon>
    </lineage>
</organism>
<feature type="region of interest" description="Disordered" evidence="1">
    <location>
        <begin position="86"/>
        <end position="106"/>
    </location>
</feature>
<sequence>MKRIKKLYYRISISVIRDGVKYNTFVIGNDKNLQVLFHYHCQFSEVRIPKQLAKLVDVGVEKPDAVEDVLRDDDNVQAATIVDDSNDDIGRSISVGPGGASSSGIQ</sequence>